<dbReference type="Proteomes" id="UP000255529">
    <property type="component" value="Unassembled WGS sequence"/>
</dbReference>
<evidence type="ECO:0000313" key="2">
    <source>
        <dbReference type="Proteomes" id="UP000255529"/>
    </source>
</evidence>
<proteinExistence type="predicted"/>
<evidence type="ECO:0000313" key="1">
    <source>
        <dbReference type="EMBL" id="SUI73881.1"/>
    </source>
</evidence>
<protein>
    <submittedName>
        <fullName evidence="1">Uncharacterized protein</fullName>
    </submittedName>
</protein>
<dbReference type="AlphaFoldDB" id="A0A380A3Z6"/>
<sequence>MHNQTPMLTVNLYAAPDFTGRVMLYLEDGHVKSDIPVPDDHLVCSLDAFIELARRCGDGFQKITVPTKFTGQILVTALNGEVIRQQELLPNHVVTTLGDIAEVAQQVGIITKKPDTKQ</sequence>
<reference evidence="1 2" key="1">
    <citation type="submission" date="2018-06" db="EMBL/GenBank/DDBJ databases">
        <authorList>
            <consortium name="Pathogen Informatics"/>
            <person name="Doyle S."/>
        </authorList>
    </citation>
    <scope>NUCLEOTIDE SEQUENCE [LARGE SCALE GENOMIC DNA]</scope>
    <source>
        <strain evidence="1 2">NCTC11544</strain>
    </source>
</reference>
<dbReference type="EMBL" id="UGYN01000002">
    <property type="protein sequence ID" value="SUI73881.1"/>
    <property type="molecule type" value="Genomic_DNA"/>
</dbReference>
<dbReference type="RefSeq" id="WP_115183897.1">
    <property type="nucleotide sequence ID" value="NZ_CAMKUF010000007.1"/>
</dbReference>
<gene>
    <name evidence="1" type="ORF">NCTC11544_03406</name>
</gene>
<accession>A0A380A3Z6</accession>
<name>A0A380A3Z6_9GAMM</name>
<organism evidence="1 2">
    <name type="scientific">Serratia quinivorans</name>
    <dbReference type="NCBI Taxonomy" id="137545"/>
    <lineage>
        <taxon>Bacteria</taxon>
        <taxon>Pseudomonadati</taxon>
        <taxon>Pseudomonadota</taxon>
        <taxon>Gammaproteobacteria</taxon>
        <taxon>Enterobacterales</taxon>
        <taxon>Yersiniaceae</taxon>
        <taxon>Serratia</taxon>
    </lineage>
</organism>